<dbReference type="AlphaFoldDB" id="A0A1G1T7C8"/>
<accession>A0A1G1T7C8</accession>
<comment type="caution">
    <text evidence="1">The sequence shown here is derived from an EMBL/GenBank/DDBJ whole genome shotgun (WGS) entry which is preliminary data.</text>
</comment>
<name>A0A1G1T7C8_9BACT</name>
<gene>
    <name evidence="1" type="ORF">BEN47_12470</name>
</gene>
<organism evidence="1 2">
    <name type="scientific">Hymenobacter lapidarius</name>
    <dbReference type="NCBI Taxonomy" id="1908237"/>
    <lineage>
        <taxon>Bacteria</taxon>
        <taxon>Pseudomonadati</taxon>
        <taxon>Bacteroidota</taxon>
        <taxon>Cytophagia</taxon>
        <taxon>Cytophagales</taxon>
        <taxon>Hymenobacteraceae</taxon>
        <taxon>Hymenobacter</taxon>
    </lineage>
</organism>
<sequence length="123" mass="13671">MNAVTSYDPEVDILSKLFVRSPRAYSQEEARLFALALNSLTRNSQQATFQLAFSDIIPGGNEDGQQYAKLVVATKRLMQAIKFQTFQEGNNIREYLLLFSTLGMNADTGLITGKSLYPTILGN</sequence>
<keyword evidence="2" id="KW-1185">Reference proteome</keyword>
<evidence type="ECO:0000313" key="1">
    <source>
        <dbReference type="EMBL" id="OGX86792.1"/>
    </source>
</evidence>
<proteinExistence type="predicted"/>
<dbReference type="EMBL" id="MDZB01000094">
    <property type="protein sequence ID" value="OGX86792.1"/>
    <property type="molecule type" value="Genomic_DNA"/>
</dbReference>
<evidence type="ECO:0000313" key="2">
    <source>
        <dbReference type="Proteomes" id="UP000176294"/>
    </source>
</evidence>
<dbReference type="OrthoDB" id="867244at2"/>
<dbReference type="RefSeq" id="WP_070726799.1">
    <property type="nucleotide sequence ID" value="NZ_MDZB01000094.1"/>
</dbReference>
<protein>
    <submittedName>
        <fullName evidence="1">Uncharacterized protein</fullName>
    </submittedName>
</protein>
<reference evidence="1 2" key="1">
    <citation type="submission" date="2016-08" db="EMBL/GenBank/DDBJ databases">
        <title>Hymenobacter coccineus sp. nov., Hymenobacter lapidarius sp. nov. and Hymenobacter glacialis sp. nov., isolated from Antarctic soil.</title>
        <authorList>
            <person name="Sedlacek I."/>
            <person name="Kralova S."/>
            <person name="Kyrova K."/>
            <person name="Maslanova I."/>
            <person name="Stankova E."/>
            <person name="Vrbovska V."/>
            <person name="Nemec M."/>
            <person name="Bartak M."/>
            <person name="Svec P."/>
            <person name="Busse H.-J."/>
            <person name="Pantucek R."/>
        </authorList>
    </citation>
    <scope>NUCLEOTIDE SEQUENCE [LARGE SCALE GENOMIC DNA]</scope>
    <source>
        <strain evidence="1 2">CCM 8643</strain>
    </source>
</reference>
<dbReference type="Proteomes" id="UP000176294">
    <property type="component" value="Unassembled WGS sequence"/>
</dbReference>